<dbReference type="Proteomes" id="UP000054485">
    <property type="component" value="Unassembled WGS sequence"/>
</dbReference>
<organism evidence="2 3">
    <name type="scientific">Suillus luteus UH-Slu-Lm8-n1</name>
    <dbReference type="NCBI Taxonomy" id="930992"/>
    <lineage>
        <taxon>Eukaryota</taxon>
        <taxon>Fungi</taxon>
        <taxon>Dikarya</taxon>
        <taxon>Basidiomycota</taxon>
        <taxon>Agaricomycotina</taxon>
        <taxon>Agaricomycetes</taxon>
        <taxon>Agaricomycetidae</taxon>
        <taxon>Boletales</taxon>
        <taxon>Suillineae</taxon>
        <taxon>Suillaceae</taxon>
        <taxon>Suillus</taxon>
    </lineage>
</organism>
<reference evidence="2 3" key="1">
    <citation type="submission" date="2014-04" db="EMBL/GenBank/DDBJ databases">
        <authorList>
            <consortium name="DOE Joint Genome Institute"/>
            <person name="Kuo A."/>
            <person name="Ruytinx J."/>
            <person name="Rineau F."/>
            <person name="Colpaert J."/>
            <person name="Kohler A."/>
            <person name="Nagy L.G."/>
            <person name="Floudas D."/>
            <person name="Copeland A."/>
            <person name="Barry K.W."/>
            <person name="Cichocki N."/>
            <person name="Veneault-Fourrey C."/>
            <person name="LaButti K."/>
            <person name="Lindquist E.A."/>
            <person name="Lipzen A."/>
            <person name="Lundell T."/>
            <person name="Morin E."/>
            <person name="Murat C."/>
            <person name="Sun H."/>
            <person name="Tunlid A."/>
            <person name="Henrissat B."/>
            <person name="Grigoriev I.V."/>
            <person name="Hibbett D.S."/>
            <person name="Martin F."/>
            <person name="Nordberg H.P."/>
            <person name="Cantor M.N."/>
            <person name="Hua S.X."/>
        </authorList>
    </citation>
    <scope>NUCLEOTIDE SEQUENCE [LARGE SCALE GENOMIC DNA]</scope>
    <source>
        <strain evidence="2 3">UH-Slu-Lm8-n1</strain>
    </source>
</reference>
<name>A0A0D0ATP5_9AGAM</name>
<evidence type="ECO:0000313" key="3">
    <source>
        <dbReference type="Proteomes" id="UP000054485"/>
    </source>
</evidence>
<sequence length="52" mass="5863">MNHRDPNFLAVKTANPPNPRIPSSPHIPLVRAPQNHPQEPLVFSYRVRANGL</sequence>
<feature type="region of interest" description="Disordered" evidence="1">
    <location>
        <begin position="1"/>
        <end position="25"/>
    </location>
</feature>
<reference evidence="3" key="2">
    <citation type="submission" date="2015-01" db="EMBL/GenBank/DDBJ databases">
        <title>Evolutionary Origins and Diversification of the Mycorrhizal Mutualists.</title>
        <authorList>
            <consortium name="DOE Joint Genome Institute"/>
            <consortium name="Mycorrhizal Genomics Consortium"/>
            <person name="Kohler A."/>
            <person name="Kuo A."/>
            <person name="Nagy L.G."/>
            <person name="Floudas D."/>
            <person name="Copeland A."/>
            <person name="Barry K.W."/>
            <person name="Cichocki N."/>
            <person name="Veneault-Fourrey C."/>
            <person name="LaButti K."/>
            <person name="Lindquist E.A."/>
            <person name="Lipzen A."/>
            <person name="Lundell T."/>
            <person name="Morin E."/>
            <person name="Murat C."/>
            <person name="Riley R."/>
            <person name="Ohm R."/>
            <person name="Sun H."/>
            <person name="Tunlid A."/>
            <person name="Henrissat B."/>
            <person name="Grigoriev I.V."/>
            <person name="Hibbett D.S."/>
            <person name="Martin F."/>
        </authorList>
    </citation>
    <scope>NUCLEOTIDE SEQUENCE [LARGE SCALE GENOMIC DNA]</scope>
    <source>
        <strain evidence="3">UH-Slu-Lm8-n1</strain>
    </source>
</reference>
<keyword evidence="3" id="KW-1185">Reference proteome</keyword>
<dbReference type="EMBL" id="KN835438">
    <property type="protein sequence ID" value="KIK37652.1"/>
    <property type="molecule type" value="Genomic_DNA"/>
</dbReference>
<proteinExistence type="predicted"/>
<dbReference type="HOGENOM" id="CLU_3088863_0_0_1"/>
<accession>A0A0D0ATP5</accession>
<dbReference type="InParanoid" id="A0A0D0ATP5"/>
<protein>
    <submittedName>
        <fullName evidence="2">Uncharacterized protein</fullName>
    </submittedName>
</protein>
<evidence type="ECO:0000313" key="2">
    <source>
        <dbReference type="EMBL" id="KIK37652.1"/>
    </source>
</evidence>
<gene>
    <name evidence="2" type="ORF">CY34DRAFT_446545</name>
</gene>
<dbReference type="AlphaFoldDB" id="A0A0D0ATP5"/>
<evidence type="ECO:0000256" key="1">
    <source>
        <dbReference type="SAM" id="MobiDB-lite"/>
    </source>
</evidence>